<dbReference type="PANTHER" id="PTHR45953:SF1">
    <property type="entry name" value="IDURONATE 2-SULFATASE"/>
    <property type="match status" value="1"/>
</dbReference>
<proteinExistence type="predicted"/>
<feature type="domain" description="Sulfatase N-terminal" evidence="3">
    <location>
        <begin position="1"/>
        <end position="193"/>
    </location>
</feature>
<dbReference type="EMBL" id="JAKWBL010000005">
    <property type="protein sequence ID" value="MCH5600873.1"/>
    <property type="molecule type" value="Genomic_DNA"/>
</dbReference>
<protein>
    <submittedName>
        <fullName evidence="4">Sulfatase-like hydrolase/transferase</fullName>
    </submittedName>
</protein>
<gene>
    <name evidence="4" type="ORF">MKP09_24650</name>
</gene>
<evidence type="ECO:0000256" key="2">
    <source>
        <dbReference type="ARBA" id="ARBA00022801"/>
    </source>
</evidence>
<dbReference type="Gene3D" id="3.40.720.10">
    <property type="entry name" value="Alkaline Phosphatase, subunit A"/>
    <property type="match status" value="1"/>
</dbReference>
<sequence length="224" mass="25310">MGCYGNKEVHTPNIDQLANASMLFKRQYVAVPTCGASRASILTGMYPQTKIQIANNALEKTVSGKPSGKNPETFVEQFKRNGYYTVGIGKISHSADGYLYEYDEERSNKLELPNSWDEMLFDAGKWKTGWNAFFGYQDGSSRTTKDKMVKPYEAGDCDDEGYVDGLTAKLATEKIKMLAQQKQPFFWVLVFLNPTCLLMRPKNIGICTRKMASHSRLRLLFLKP</sequence>
<dbReference type="InterPro" id="IPR000917">
    <property type="entry name" value="Sulfatase_N"/>
</dbReference>
<accession>A0ABS9SR48</accession>
<dbReference type="Proteomes" id="UP001202248">
    <property type="component" value="Unassembled WGS sequence"/>
</dbReference>
<evidence type="ECO:0000313" key="4">
    <source>
        <dbReference type="EMBL" id="MCH5600873.1"/>
    </source>
</evidence>
<evidence type="ECO:0000256" key="1">
    <source>
        <dbReference type="ARBA" id="ARBA00022723"/>
    </source>
</evidence>
<dbReference type="PANTHER" id="PTHR45953">
    <property type="entry name" value="IDURONATE 2-SULFATASE"/>
    <property type="match status" value="1"/>
</dbReference>
<reference evidence="4 5" key="1">
    <citation type="submission" date="2022-02" db="EMBL/GenBank/DDBJ databases">
        <authorList>
            <person name="Min J."/>
        </authorList>
    </citation>
    <scope>NUCLEOTIDE SEQUENCE [LARGE SCALE GENOMIC DNA]</scope>
    <source>
        <strain evidence="4 5">GR10-1</strain>
    </source>
</reference>
<keyword evidence="5" id="KW-1185">Reference proteome</keyword>
<dbReference type="Pfam" id="PF00884">
    <property type="entry name" value="Sulfatase"/>
    <property type="match status" value="1"/>
</dbReference>
<comment type="caution">
    <text evidence="4">The sequence shown here is derived from an EMBL/GenBank/DDBJ whole genome shotgun (WGS) entry which is preliminary data.</text>
</comment>
<name>A0ABS9SR48_9BACT</name>
<keyword evidence="2" id="KW-0378">Hydrolase</keyword>
<evidence type="ECO:0000313" key="5">
    <source>
        <dbReference type="Proteomes" id="UP001202248"/>
    </source>
</evidence>
<dbReference type="InterPro" id="IPR017850">
    <property type="entry name" value="Alkaline_phosphatase_core_sf"/>
</dbReference>
<dbReference type="SUPFAM" id="SSF53649">
    <property type="entry name" value="Alkaline phosphatase-like"/>
    <property type="match status" value="1"/>
</dbReference>
<evidence type="ECO:0000259" key="3">
    <source>
        <dbReference type="Pfam" id="PF00884"/>
    </source>
</evidence>
<keyword evidence="1" id="KW-0479">Metal-binding</keyword>
<organism evidence="4 5">
    <name type="scientific">Niabella ginsengisoli</name>
    <dbReference type="NCBI Taxonomy" id="522298"/>
    <lineage>
        <taxon>Bacteria</taxon>
        <taxon>Pseudomonadati</taxon>
        <taxon>Bacteroidota</taxon>
        <taxon>Chitinophagia</taxon>
        <taxon>Chitinophagales</taxon>
        <taxon>Chitinophagaceae</taxon>
        <taxon>Niabella</taxon>
    </lineage>
</organism>